<organism evidence="2 3">
    <name type="scientific">Candidatus Blautia merdavium</name>
    <dbReference type="NCBI Taxonomy" id="2838494"/>
    <lineage>
        <taxon>Bacteria</taxon>
        <taxon>Bacillati</taxon>
        <taxon>Bacillota</taxon>
        <taxon>Clostridia</taxon>
        <taxon>Lachnospirales</taxon>
        <taxon>Lachnospiraceae</taxon>
        <taxon>Blautia</taxon>
    </lineage>
</organism>
<sequence>MTKRSAKWLIAAAGAAVSGILFLKMVVDIFFVYAARGRSLKLLGGRKRDKAKRQQYENSWLKKQPLTSVSIQSEDGLKLRGHYLKHPEEKRIILCFHGWRGTWTSDFDKLAQWFYQEGSSLLLVEQRAQGESEGKYMGFGILERKDCCRWLDFVREMYAESEIPVYLAGVSMGAATVLMAAGEIPQGQVKGILADCGFSSAYDIVLRTGKNKFHVREYPLMKWLNRRCRKKAGYALDEYTAMDSVSKTEIPVLFVHGDADDFVPWEMSKANYEACKGKKKLLLAEGARHCQSFEVLGDLYKDTVKEFFEWEKESRPADT</sequence>
<dbReference type="InterPro" id="IPR029058">
    <property type="entry name" value="AB_hydrolase_fold"/>
</dbReference>
<proteinExistence type="predicted"/>
<dbReference type="Proteomes" id="UP000823886">
    <property type="component" value="Unassembled WGS sequence"/>
</dbReference>
<gene>
    <name evidence="2" type="ORF">H9753_01370</name>
</gene>
<dbReference type="Gene3D" id="3.40.50.1820">
    <property type="entry name" value="alpha/beta hydrolase"/>
    <property type="match status" value="1"/>
</dbReference>
<dbReference type="SUPFAM" id="SSF53474">
    <property type="entry name" value="alpha/beta-Hydrolases"/>
    <property type="match status" value="1"/>
</dbReference>
<name>A0A9D2PLX3_9FIRM</name>
<evidence type="ECO:0000313" key="3">
    <source>
        <dbReference type="Proteomes" id="UP000823886"/>
    </source>
</evidence>
<comment type="caution">
    <text evidence="2">The sequence shown here is derived from an EMBL/GenBank/DDBJ whole genome shotgun (WGS) entry which is preliminary data.</text>
</comment>
<protein>
    <submittedName>
        <fullName evidence="2">Lysophospholipase</fullName>
    </submittedName>
</protein>
<dbReference type="InterPro" id="IPR022742">
    <property type="entry name" value="Hydrolase_4"/>
</dbReference>
<feature type="domain" description="Serine aminopeptidase S33" evidence="1">
    <location>
        <begin position="88"/>
        <end position="192"/>
    </location>
</feature>
<reference evidence="2" key="1">
    <citation type="journal article" date="2021" name="PeerJ">
        <title>Extensive microbial diversity within the chicken gut microbiome revealed by metagenomics and culture.</title>
        <authorList>
            <person name="Gilroy R."/>
            <person name="Ravi A."/>
            <person name="Getino M."/>
            <person name="Pursley I."/>
            <person name="Horton D.L."/>
            <person name="Alikhan N.F."/>
            <person name="Baker D."/>
            <person name="Gharbi K."/>
            <person name="Hall N."/>
            <person name="Watson M."/>
            <person name="Adriaenssens E.M."/>
            <person name="Foster-Nyarko E."/>
            <person name="Jarju S."/>
            <person name="Secka A."/>
            <person name="Antonio M."/>
            <person name="Oren A."/>
            <person name="Chaudhuri R.R."/>
            <person name="La Ragione R."/>
            <person name="Hildebrand F."/>
            <person name="Pallen M.J."/>
        </authorList>
    </citation>
    <scope>NUCLEOTIDE SEQUENCE</scope>
    <source>
        <strain evidence="2">ChiBcec2-3848</strain>
    </source>
</reference>
<dbReference type="PANTHER" id="PTHR43358">
    <property type="entry name" value="ALPHA/BETA-HYDROLASE"/>
    <property type="match status" value="1"/>
</dbReference>
<dbReference type="InterPro" id="IPR052920">
    <property type="entry name" value="DNA-binding_regulatory"/>
</dbReference>
<reference evidence="2" key="2">
    <citation type="submission" date="2021-04" db="EMBL/GenBank/DDBJ databases">
        <authorList>
            <person name="Gilroy R."/>
        </authorList>
    </citation>
    <scope>NUCLEOTIDE SEQUENCE</scope>
    <source>
        <strain evidence="2">ChiBcec2-3848</strain>
    </source>
</reference>
<evidence type="ECO:0000313" key="2">
    <source>
        <dbReference type="EMBL" id="HJC62255.1"/>
    </source>
</evidence>
<accession>A0A9D2PLX3</accession>
<evidence type="ECO:0000259" key="1">
    <source>
        <dbReference type="Pfam" id="PF12146"/>
    </source>
</evidence>
<dbReference type="PANTHER" id="PTHR43358:SF4">
    <property type="entry name" value="ALPHA_BETA HYDROLASE FOLD-1 DOMAIN-CONTAINING PROTEIN"/>
    <property type="match status" value="1"/>
</dbReference>
<dbReference type="AlphaFoldDB" id="A0A9D2PLX3"/>
<dbReference type="Pfam" id="PF12146">
    <property type="entry name" value="Hydrolase_4"/>
    <property type="match status" value="1"/>
</dbReference>
<dbReference type="EMBL" id="DWVZ01000013">
    <property type="protein sequence ID" value="HJC62255.1"/>
    <property type="molecule type" value="Genomic_DNA"/>
</dbReference>